<proteinExistence type="predicted"/>
<comment type="caution">
    <text evidence="1">The sequence shown here is derived from an EMBL/GenBank/DDBJ whole genome shotgun (WGS) entry which is preliminary data.</text>
</comment>
<name>A0A9X2JSH1_9GAMM</name>
<dbReference type="EMBL" id="JAMZDE010000006">
    <property type="protein sequence ID" value="MCP1339254.1"/>
    <property type="molecule type" value="Genomic_DNA"/>
</dbReference>
<evidence type="ECO:0000313" key="1">
    <source>
        <dbReference type="EMBL" id="MCP1339254.1"/>
    </source>
</evidence>
<gene>
    <name evidence="1" type="ORF">NJR55_06565</name>
</gene>
<sequence length="99" mass="11245">MKTSELIEKIENFEPVDGNWLAFEGLLERVFASGEPQKFYPAIFAVFERNKEDDGEGVFWSAVHGMEAVGGYEEMLVSRQSKIPTLMGSIMLRRIENAK</sequence>
<dbReference type="Proteomes" id="UP001139474">
    <property type="component" value="Unassembled WGS sequence"/>
</dbReference>
<organism evidence="1 2">
    <name type="scientific">Idiomarina rhizosphaerae</name>
    <dbReference type="NCBI Taxonomy" id="2961572"/>
    <lineage>
        <taxon>Bacteria</taxon>
        <taxon>Pseudomonadati</taxon>
        <taxon>Pseudomonadota</taxon>
        <taxon>Gammaproteobacteria</taxon>
        <taxon>Alteromonadales</taxon>
        <taxon>Idiomarinaceae</taxon>
        <taxon>Idiomarina</taxon>
    </lineage>
</organism>
<accession>A0A9X2JSH1</accession>
<protein>
    <submittedName>
        <fullName evidence="1">Uncharacterized protein</fullName>
    </submittedName>
</protein>
<evidence type="ECO:0000313" key="2">
    <source>
        <dbReference type="Proteomes" id="UP001139474"/>
    </source>
</evidence>
<dbReference type="AlphaFoldDB" id="A0A9X2JSH1"/>
<reference evidence="1" key="1">
    <citation type="submission" date="2022-06" db="EMBL/GenBank/DDBJ databases">
        <title>Idiomarina rhizosphaerae M1R2S28.</title>
        <authorList>
            <person name="Sun J.-Q."/>
            <person name="Li L.-F."/>
        </authorList>
    </citation>
    <scope>NUCLEOTIDE SEQUENCE</scope>
    <source>
        <strain evidence="1">M1R2S28</strain>
    </source>
</reference>
<dbReference type="RefSeq" id="WP_253618905.1">
    <property type="nucleotide sequence ID" value="NZ_JAMZDE010000006.1"/>
</dbReference>
<keyword evidence="2" id="KW-1185">Reference proteome</keyword>